<evidence type="ECO:0000256" key="1">
    <source>
        <dbReference type="PROSITE-ProRule" id="PRU00339"/>
    </source>
</evidence>
<evidence type="ECO:0000313" key="3">
    <source>
        <dbReference type="EMBL" id="KMZ66523.1"/>
    </source>
</evidence>
<dbReference type="PROSITE" id="PS50005">
    <property type="entry name" value="TPR"/>
    <property type="match status" value="1"/>
</dbReference>
<dbReference type="Proteomes" id="UP000036987">
    <property type="component" value="Unassembled WGS sequence"/>
</dbReference>
<evidence type="ECO:0000313" key="4">
    <source>
        <dbReference type="Proteomes" id="UP000036987"/>
    </source>
</evidence>
<reference evidence="4" key="1">
    <citation type="journal article" date="2016" name="Nature">
        <title>The genome of the seagrass Zostera marina reveals angiosperm adaptation to the sea.</title>
        <authorList>
            <person name="Olsen J.L."/>
            <person name="Rouze P."/>
            <person name="Verhelst B."/>
            <person name="Lin Y.-C."/>
            <person name="Bayer T."/>
            <person name="Collen J."/>
            <person name="Dattolo E."/>
            <person name="De Paoli E."/>
            <person name="Dittami S."/>
            <person name="Maumus F."/>
            <person name="Michel G."/>
            <person name="Kersting A."/>
            <person name="Lauritano C."/>
            <person name="Lohaus R."/>
            <person name="Toepel M."/>
            <person name="Tonon T."/>
            <person name="Vanneste K."/>
            <person name="Amirebrahimi M."/>
            <person name="Brakel J."/>
            <person name="Bostroem C."/>
            <person name="Chovatia M."/>
            <person name="Grimwood J."/>
            <person name="Jenkins J.W."/>
            <person name="Jueterbock A."/>
            <person name="Mraz A."/>
            <person name="Stam W.T."/>
            <person name="Tice H."/>
            <person name="Bornberg-Bauer E."/>
            <person name="Green P.J."/>
            <person name="Pearson G.A."/>
            <person name="Procaccini G."/>
            <person name="Duarte C.M."/>
            <person name="Schmutz J."/>
            <person name="Reusch T.B.H."/>
            <person name="Van de Peer Y."/>
        </authorList>
    </citation>
    <scope>NUCLEOTIDE SEQUENCE [LARGE SCALE GENOMIC DNA]</scope>
    <source>
        <strain evidence="4">cv. Finnish</strain>
    </source>
</reference>
<dbReference type="AlphaFoldDB" id="A0A0K9PBR3"/>
<name>A0A0K9PBR3_ZOSMR</name>
<keyword evidence="4" id="KW-1185">Reference proteome</keyword>
<dbReference type="InterPro" id="IPR019734">
    <property type="entry name" value="TPR_rpt"/>
</dbReference>
<proteinExistence type="predicted"/>
<feature type="non-terminal residue" evidence="3">
    <location>
        <position position="208"/>
    </location>
</feature>
<accession>A0A0K9PBR3</accession>
<dbReference type="PANTHER" id="PTHR44998:SF1">
    <property type="entry name" value="UDP-N-ACETYLGLUCOSAMINE--PEPTIDE N-ACETYLGLUCOSAMINYLTRANSFERASE 110 KDA SUBUNIT"/>
    <property type="match status" value="1"/>
</dbReference>
<gene>
    <name evidence="3" type="ORF">ZOSMA_298G00060</name>
</gene>
<sequence length="208" mass="23452">MIALKADARQQQQQQQQQQQKKKEQAMRLQQEHLMMMQQHPQSIFGRTTDLGFSRGSFGNLDLDHQASSSSGRGVGTSSSSSYLNNPNFDSGLDVKPPSSQQKQTSSIEVNEETHMALSHQNYKAGNFKQALEHGTAVYKKNPQRTDNLLLLGAIYYQLHDFDTCIAKNEEALHIDPQFAECYGNMANAWKEKGNIDVAIRFYLVAIE</sequence>
<protein>
    <submittedName>
        <fullName evidence="3">UDP-N-acetylglucosamine--peptide N-acetylglucosaminyltransferase, family GT41</fullName>
    </submittedName>
</protein>
<dbReference type="OrthoDB" id="421121at2759"/>
<evidence type="ECO:0000256" key="2">
    <source>
        <dbReference type="SAM" id="MobiDB-lite"/>
    </source>
</evidence>
<organism evidence="3 4">
    <name type="scientific">Zostera marina</name>
    <name type="common">Eelgrass</name>
    <dbReference type="NCBI Taxonomy" id="29655"/>
    <lineage>
        <taxon>Eukaryota</taxon>
        <taxon>Viridiplantae</taxon>
        <taxon>Streptophyta</taxon>
        <taxon>Embryophyta</taxon>
        <taxon>Tracheophyta</taxon>
        <taxon>Spermatophyta</taxon>
        <taxon>Magnoliopsida</taxon>
        <taxon>Liliopsida</taxon>
        <taxon>Zosteraceae</taxon>
        <taxon>Zostera</taxon>
    </lineage>
</organism>
<feature type="region of interest" description="Disordered" evidence="2">
    <location>
        <begin position="64"/>
        <end position="109"/>
    </location>
</feature>
<feature type="region of interest" description="Disordered" evidence="2">
    <location>
        <begin position="1"/>
        <end position="27"/>
    </location>
</feature>
<feature type="compositionally biased region" description="Low complexity" evidence="2">
    <location>
        <begin position="96"/>
        <end position="107"/>
    </location>
</feature>
<dbReference type="Gene3D" id="1.25.40.10">
    <property type="entry name" value="Tetratricopeptide repeat domain"/>
    <property type="match status" value="1"/>
</dbReference>
<keyword evidence="1" id="KW-0802">TPR repeat</keyword>
<dbReference type="PANTHER" id="PTHR44998">
    <property type="match status" value="1"/>
</dbReference>
<dbReference type="GO" id="GO:0016757">
    <property type="term" value="F:glycosyltransferase activity"/>
    <property type="evidence" value="ECO:0007669"/>
    <property type="project" value="UniProtKB-KW"/>
</dbReference>
<dbReference type="EMBL" id="LFYR01000976">
    <property type="protein sequence ID" value="KMZ66523.1"/>
    <property type="molecule type" value="Genomic_DNA"/>
</dbReference>
<feature type="compositionally biased region" description="Low complexity" evidence="2">
    <location>
        <begin position="68"/>
        <end position="82"/>
    </location>
</feature>
<feature type="compositionally biased region" description="Low complexity" evidence="2">
    <location>
        <begin position="10"/>
        <end position="19"/>
    </location>
</feature>
<dbReference type="InterPro" id="IPR011990">
    <property type="entry name" value="TPR-like_helical_dom_sf"/>
</dbReference>
<feature type="repeat" description="TPR" evidence="1">
    <location>
        <begin position="146"/>
        <end position="179"/>
    </location>
</feature>
<dbReference type="SUPFAM" id="SSF48452">
    <property type="entry name" value="TPR-like"/>
    <property type="match status" value="1"/>
</dbReference>
<comment type="caution">
    <text evidence="3">The sequence shown here is derived from an EMBL/GenBank/DDBJ whole genome shotgun (WGS) entry which is preliminary data.</text>
</comment>
<keyword evidence="3" id="KW-0808">Transferase</keyword>
<keyword evidence="3" id="KW-0328">Glycosyltransferase</keyword>